<keyword evidence="2" id="KW-1185">Reference proteome</keyword>
<evidence type="ECO:0000313" key="2">
    <source>
        <dbReference type="Proteomes" id="UP000672097"/>
    </source>
</evidence>
<reference evidence="1 2" key="1">
    <citation type="submission" date="2021-04" db="EMBL/GenBank/DDBJ databases">
        <title>The genome sequence of type strain Ideonella paludis KCTC 32238.</title>
        <authorList>
            <person name="Liu Y."/>
        </authorList>
    </citation>
    <scope>NUCLEOTIDE SEQUENCE [LARGE SCALE GENOMIC DNA]</scope>
    <source>
        <strain evidence="1 2">KCTC 32238</strain>
    </source>
</reference>
<dbReference type="RefSeq" id="WP_210810976.1">
    <property type="nucleotide sequence ID" value="NZ_JAGQDG010000008.1"/>
</dbReference>
<gene>
    <name evidence="1" type="ORF">KAK11_19025</name>
</gene>
<accession>A0ABS5E210</accession>
<organism evidence="1 2">
    <name type="scientific">Ideonella paludis</name>
    <dbReference type="NCBI Taxonomy" id="1233411"/>
    <lineage>
        <taxon>Bacteria</taxon>
        <taxon>Pseudomonadati</taxon>
        <taxon>Pseudomonadota</taxon>
        <taxon>Betaproteobacteria</taxon>
        <taxon>Burkholderiales</taxon>
        <taxon>Sphaerotilaceae</taxon>
        <taxon>Ideonella</taxon>
    </lineage>
</organism>
<dbReference type="EMBL" id="JAGQDG010000008">
    <property type="protein sequence ID" value="MBQ0937426.1"/>
    <property type="molecule type" value="Genomic_DNA"/>
</dbReference>
<evidence type="ECO:0000313" key="1">
    <source>
        <dbReference type="EMBL" id="MBQ0937426.1"/>
    </source>
</evidence>
<protein>
    <submittedName>
        <fullName evidence="1">Uncharacterized protein</fullName>
    </submittedName>
</protein>
<name>A0ABS5E210_9BURK</name>
<proteinExistence type="predicted"/>
<dbReference type="Proteomes" id="UP000672097">
    <property type="component" value="Unassembled WGS sequence"/>
</dbReference>
<sequence length="129" mass="13465">MRSIVLHVDTPAQECPGCLPGEHESPCRVSALERTGPLLSSGPAEDVQHALSVLENALAPLTASMSSALSVVQAVHLGPDEAEVVLTVPPHCAGARLNQAAFHALRLALPDRDIYIRHAAAEGSRAPQG</sequence>
<comment type="caution">
    <text evidence="1">The sequence shown here is derived from an EMBL/GenBank/DDBJ whole genome shotgun (WGS) entry which is preliminary data.</text>
</comment>